<evidence type="ECO:0000313" key="2">
    <source>
        <dbReference type="Proteomes" id="UP001291653"/>
    </source>
</evidence>
<proteinExistence type="predicted"/>
<protein>
    <submittedName>
        <fullName evidence="1">Phosphopantetheine-binding protein</fullName>
    </submittedName>
</protein>
<comment type="caution">
    <text evidence="1">The sequence shown here is derived from an EMBL/GenBank/DDBJ whole genome shotgun (WGS) entry which is preliminary data.</text>
</comment>
<dbReference type="Gene3D" id="1.10.1200.10">
    <property type="entry name" value="ACP-like"/>
    <property type="match status" value="1"/>
</dbReference>
<accession>A0ABQ5P3J8</accession>
<sequence length="99" mass="10948">MTAPTVPTCAELRDLIRAVLAPRLGDAFQDVPDDAELQTALGDRYDSLTAMECVSAIEGSFGIEVDFVTDDVRHWFSTVERMTAFTHDRLEDAAALETR</sequence>
<dbReference type="Proteomes" id="UP001291653">
    <property type="component" value="Unassembled WGS sequence"/>
</dbReference>
<dbReference type="SUPFAM" id="SSF47336">
    <property type="entry name" value="ACP-like"/>
    <property type="match status" value="1"/>
</dbReference>
<evidence type="ECO:0000313" key="1">
    <source>
        <dbReference type="EMBL" id="GLF97028.1"/>
    </source>
</evidence>
<dbReference type="RefSeq" id="WP_323449032.1">
    <property type="nucleotide sequence ID" value="NZ_BSBI01000009.1"/>
</dbReference>
<keyword evidence="2" id="KW-1185">Reference proteome</keyword>
<dbReference type="InterPro" id="IPR036736">
    <property type="entry name" value="ACP-like_sf"/>
</dbReference>
<name>A0ABQ5P3J8_9ACTN</name>
<organism evidence="1 2">
    <name type="scientific">Streptomyces yaizuensis</name>
    <dbReference type="NCBI Taxonomy" id="2989713"/>
    <lineage>
        <taxon>Bacteria</taxon>
        <taxon>Bacillati</taxon>
        <taxon>Actinomycetota</taxon>
        <taxon>Actinomycetes</taxon>
        <taxon>Kitasatosporales</taxon>
        <taxon>Streptomycetaceae</taxon>
        <taxon>Streptomyces</taxon>
    </lineage>
</organism>
<dbReference type="EMBL" id="BSBI01000009">
    <property type="protein sequence ID" value="GLF97028.1"/>
    <property type="molecule type" value="Genomic_DNA"/>
</dbReference>
<reference evidence="1 2" key="1">
    <citation type="submission" date="2022-10" db="EMBL/GenBank/DDBJ databases">
        <title>Draft genome sequence of Streptomyces sp. YSPA8.</title>
        <authorList>
            <person name="Moriuchi R."/>
            <person name="Dohra H."/>
            <person name="Yamamura H."/>
            <person name="Kodani S."/>
        </authorList>
    </citation>
    <scope>NUCLEOTIDE SEQUENCE [LARGE SCALE GENOMIC DNA]</scope>
    <source>
        <strain evidence="1 2">YSPA8</strain>
    </source>
</reference>
<gene>
    <name evidence="1" type="ORF">SYYSPA8_22045</name>
</gene>